<feature type="transmembrane region" description="Helical" evidence="1">
    <location>
        <begin position="12"/>
        <end position="36"/>
    </location>
</feature>
<keyword evidence="3" id="KW-1185">Reference proteome</keyword>
<comment type="caution">
    <text evidence="2">The sequence shown here is derived from an EMBL/GenBank/DDBJ whole genome shotgun (WGS) entry which is preliminary data.</text>
</comment>
<evidence type="ECO:0000313" key="2">
    <source>
        <dbReference type="EMBL" id="MEC4722994.1"/>
    </source>
</evidence>
<dbReference type="Proteomes" id="UP001352263">
    <property type="component" value="Unassembled WGS sequence"/>
</dbReference>
<gene>
    <name evidence="2" type="ORF">RY831_27930</name>
</gene>
<protein>
    <submittedName>
        <fullName evidence="2">Type II secretion system protein</fullName>
    </submittedName>
</protein>
<proteinExistence type="predicted"/>
<organism evidence="2 3">
    <name type="scientific">Noviherbaspirillum album</name>
    <dbReference type="NCBI Taxonomy" id="3080276"/>
    <lineage>
        <taxon>Bacteria</taxon>
        <taxon>Pseudomonadati</taxon>
        <taxon>Pseudomonadota</taxon>
        <taxon>Betaproteobacteria</taxon>
        <taxon>Burkholderiales</taxon>
        <taxon>Oxalobacteraceae</taxon>
        <taxon>Noviherbaspirillum</taxon>
    </lineage>
</organism>
<dbReference type="InterPro" id="IPR012902">
    <property type="entry name" value="N_methyl_site"/>
</dbReference>
<accession>A0ABU6JH53</accession>
<name>A0ABU6JH53_9BURK</name>
<keyword evidence="1" id="KW-0812">Transmembrane</keyword>
<dbReference type="RefSeq" id="WP_326509619.1">
    <property type="nucleotide sequence ID" value="NZ_JAWIIV010000041.1"/>
</dbReference>
<keyword evidence="1" id="KW-1133">Transmembrane helix</keyword>
<dbReference type="EMBL" id="JAWIIV010000041">
    <property type="protein sequence ID" value="MEC4722994.1"/>
    <property type="molecule type" value="Genomic_DNA"/>
</dbReference>
<keyword evidence="1" id="KW-0472">Membrane</keyword>
<evidence type="ECO:0000313" key="3">
    <source>
        <dbReference type="Proteomes" id="UP001352263"/>
    </source>
</evidence>
<sequence>MLIKRQQGMTLFELVLAIVILGIGVAGVMTAFTVVVTRSADPMAQKQMLAIAEEMMEEIALQPFAAEDPPSANGPGPCGPRTAFNDVLDYNNLQTVGGVCTVDGTALPNLASYDVGVQINQNGALATASGMGDLSGANVYQITVTVTRGTETFQLLGWRVNYASGLD</sequence>
<reference evidence="2 3" key="1">
    <citation type="submission" date="2023-10" db="EMBL/GenBank/DDBJ databases">
        <title>Noviherbaspirillum sp. CPCC 100848 genome assembly.</title>
        <authorList>
            <person name="Li X.Y."/>
            <person name="Fang X.M."/>
        </authorList>
    </citation>
    <scope>NUCLEOTIDE SEQUENCE [LARGE SCALE GENOMIC DNA]</scope>
    <source>
        <strain evidence="2 3">CPCC 100848</strain>
    </source>
</reference>
<evidence type="ECO:0000256" key="1">
    <source>
        <dbReference type="SAM" id="Phobius"/>
    </source>
</evidence>
<dbReference type="NCBIfam" id="TIGR02532">
    <property type="entry name" value="IV_pilin_GFxxxE"/>
    <property type="match status" value="1"/>
</dbReference>
<dbReference type="Pfam" id="PF07963">
    <property type="entry name" value="N_methyl"/>
    <property type="match status" value="1"/>
</dbReference>